<dbReference type="AlphaFoldDB" id="A0A699XKV4"/>
<protein>
    <submittedName>
        <fullName evidence="1">Uncharacterized protein</fullName>
    </submittedName>
</protein>
<feature type="non-terminal residue" evidence="1">
    <location>
        <position position="1"/>
    </location>
</feature>
<organism evidence="1">
    <name type="scientific">Tanacetum cinerariifolium</name>
    <name type="common">Dalmatian daisy</name>
    <name type="synonym">Chrysanthemum cinerariifolium</name>
    <dbReference type="NCBI Taxonomy" id="118510"/>
    <lineage>
        <taxon>Eukaryota</taxon>
        <taxon>Viridiplantae</taxon>
        <taxon>Streptophyta</taxon>
        <taxon>Embryophyta</taxon>
        <taxon>Tracheophyta</taxon>
        <taxon>Spermatophyta</taxon>
        <taxon>Magnoliopsida</taxon>
        <taxon>eudicotyledons</taxon>
        <taxon>Gunneridae</taxon>
        <taxon>Pentapetalae</taxon>
        <taxon>asterids</taxon>
        <taxon>campanulids</taxon>
        <taxon>Asterales</taxon>
        <taxon>Asteraceae</taxon>
        <taxon>Asteroideae</taxon>
        <taxon>Anthemideae</taxon>
        <taxon>Anthemidinae</taxon>
        <taxon>Tanacetum</taxon>
    </lineage>
</organism>
<sequence>DTGIQTDIHARQASQEKAATHEYILLPFISPNLPLSLTIQSSDVNAGDQPGDVNAGDIQGDVERISRNDDVCQGNEIRIDSST</sequence>
<evidence type="ECO:0000313" key="1">
    <source>
        <dbReference type="EMBL" id="GFD58990.1"/>
    </source>
</evidence>
<feature type="non-terminal residue" evidence="1">
    <location>
        <position position="83"/>
    </location>
</feature>
<dbReference type="EMBL" id="BKCJ011859929">
    <property type="protein sequence ID" value="GFD58990.1"/>
    <property type="molecule type" value="Genomic_DNA"/>
</dbReference>
<name>A0A699XKV4_TANCI</name>
<accession>A0A699XKV4</accession>
<comment type="caution">
    <text evidence="1">The sequence shown here is derived from an EMBL/GenBank/DDBJ whole genome shotgun (WGS) entry which is preliminary data.</text>
</comment>
<reference evidence="1" key="1">
    <citation type="journal article" date="2019" name="Sci. Rep.">
        <title>Draft genome of Tanacetum cinerariifolium, the natural source of mosquito coil.</title>
        <authorList>
            <person name="Yamashiro T."/>
            <person name="Shiraishi A."/>
            <person name="Satake H."/>
            <person name="Nakayama K."/>
        </authorList>
    </citation>
    <scope>NUCLEOTIDE SEQUENCE</scope>
</reference>
<gene>
    <name evidence="1" type="ORF">Tci_930959</name>
</gene>
<proteinExistence type="predicted"/>